<evidence type="ECO:0000256" key="7">
    <source>
        <dbReference type="SAM" id="SignalP"/>
    </source>
</evidence>
<feature type="chain" id="PRO_5042129255" description="Peptidase S8/S53 domain-containing protein" evidence="7">
    <location>
        <begin position="27"/>
        <end position="999"/>
    </location>
</feature>
<feature type="active site" description="Charge relay system" evidence="5">
    <location>
        <position position="256"/>
    </location>
</feature>
<dbReference type="Gene3D" id="3.40.50.200">
    <property type="entry name" value="Peptidase S8/S53 domain"/>
    <property type="match status" value="1"/>
</dbReference>
<dbReference type="InterPro" id="IPR036852">
    <property type="entry name" value="Peptidase_S8/S53_dom_sf"/>
</dbReference>
<dbReference type="GO" id="GO:0004252">
    <property type="term" value="F:serine-type endopeptidase activity"/>
    <property type="evidence" value="ECO:0007669"/>
    <property type="project" value="UniProtKB-UniRule"/>
</dbReference>
<sequence>MGAQRLNPLLLAVALIGLIAAGPAGAAPRGGGRPGGAATGPPRGTAAAGAAPKKAPKYAPRTVLVQLKPATAAAAASTAAAKGPVLPGLQLVSLTGEHQGTKMPAGGGPAVAAAAAAKAPANAVMKFRITDGSSVEAKVKQLKANPAVARAQPEYIYSPTDWTRSPNDPLYGPGDYSSGQWYLPHVWAPTAWATTVGSSAIRVCMIDSGARRSHQDLKANIVGGWNRAVYGELTTSPWQPEPGSELYNNFNDINGHGMHTAGTVGAAGDNGVGVTGVNWKASVSVHLQGRQRLGAKAHVVSNSYAGAFSQFQYDAIAKTRDAGMLFVAAAGNEYSSNDDAPAYPASYKLDNIVSVAASNADDTLASFSNWGIKSTHLAAPGSMILNTWTGSDTAYNTISGTSMATPLVAGAAALIWSARPGATYVQVKTALMTGVEKVPALASRVISGGRLNVAKALAKLLGRPDPPAPAEPASYWVTDEGVAYEGNFRQFVLATTNDPQECLVRCQNTPWCTAVVAYPDVIAIPRKPLGDDQEGNCAMFDKAFQLTGRVDGGAVFSAYKRAGAPEILEVPPLPAEPTSWGDPIPINALPFQSGAFTSFVEDFSPAACSMERNRVRVFRWFSGGAQAGYATASSCGFAGGDTAVSVLSSPNPDGPYSCVGGQDDGSDGTCPTNAKAFVYSFAFQPNTYCQPIPEPPPPSTGPGSWANPLPVPDGAAGLPFLSDDISEWTVKSPQPIECTALARPTAVVFRWFSGDVQGGLLTASSCGFTAGDPVVTILKSTSPDGNAKTLSCVSGNDDDDASCPANTNTIRSFTSSVHVEPQTYYWFAAAPYDINTPTTIKLKLSLSCQAPAGTWAAPAPISSLPFTSQPFCAYQQNVPPVACTQGRNLSVVFRWFSGAQVGYVIASSCNVTTGDPVISVLSSTKPAGPFTCVGGNDDDLECPSNGAKVGAFGLKFPFRPFTYYWFAVAPSNEATPSQVQLKLTKTYSLIPLFPPRKRL</sequence>
<evidence type="ECO:0000313" key="9">
    <source>
        <dbReference type="EMBL" id="KAI7843427.1"/>
    </source>
</evidence>
<reference evidence="9" key="1">
    <citation type="submission" date="2020-11" db="EMBL/GenBank/DDBJ databases">
        <title>Chlorella ohadii genome sequencing and assembly.</title>
        <authorList>
            <person name="Murik O."/>
            <person name="Treves H."/>
            <person name="Kedem I."/>
            <person name="Shotland Y."/>
            <person name="Kaplan A."/>
        </authorList>
    </citation>
    <scope>NUCLEOTIDE SEQUENCE</scope>
    <source>
        <strain evidence="9">1</strain>
    </source>
</reference>
<name>A0AAD5H8C5_9CHLO</name>
<feature type="compositionally biased region" description="Low complexity" evidence="6">
    <location>
        <begin position="39"/>
        <end position="54"/>
    </location>
</feature>
<keyword evidence="7" id="KW-0732">Signal</keyword>
<dbReference type="InterPro" id="IPR000209">
    <property type="entry name" value="Peptidase_S8/S53_dom"/>
</dbReference>
<dbReference type="PANTHER" id="PTHR43806">
    <property type="entry name" value="PEPTIDASE S8"/>
    <property type="match status" value="1"/>
</dbReference>
<dbReference type="GO" id="GO:0006508">
    <property type="term" value="P:proteolysis"/>
    <property type="evidence" value="ECO:0007669"/>
    <property type="project" value="UniProtKB-KW"/>
</dbReference>
<keyword evidence="2 5" id="KW-0645">Protease</keyword>
<dbReference type="PROSITE" id="PS51892">
    <property type="entry name" value="SUBTILASE"/>
    <property type="match status" value="1"/>
</dbReference>
<organism evidence="9 10">
    <name type="scientific">Chlorella ohadii</name>
    <dbReference type="NCBI Taxonomy" id="2649997"/>
    <lineage>
        <taxon>Eukaryota</taxon>
        <taxon>Viridiplantae</taxon>
        <taxon>Chlorophyta</taxon>
        <taxon>core chlorophytes</taxon>
        <taxon>Trebouxiophyceae</taxon>
        <taxon>Chlorellales</taxon>
        <taxon>Chlorellaceae</taxon>
        <taxon>Chlorella clade</taxon>
        <taxon>Chlorella</taxon>
    </lineage>
</organism>
<evidence type="ECO:0000259" key="8">
    <source>
        <dbReference type="Pfam" id="PF00082"/>
    </source>
</evidence>
<dbReference type="SUPFAM" id="SSF52743">
    <property type="entry name" value="Subtilisin-like"/>
    <property type="match status" value="1"/>
</dbReference>
<dbReference type="AlphaFoldDB" id="A0AAD5H8C5"/>
<dbReference type="PROSITE" id="PS00138">
    <property type="entry name" value="SUBTILASE_SER"/>
    <property type="match status" value="1"/>
</dbReference>
<keyword evidence="10" id="KW-1185">Reference proteome</keyword>
<comment type="similarity">
    <text evidence="1 5">Belongs to the peptidase S8 family.</text>
</comment>
<evidence type="ECO:0000313" key="10">
    <source>
        <dbReference type="Proteomes" id="UP001205105"/>
    </source>
</evidence>
<evidence type="ECO:0000256" key="4">
    <source>
        <dbReference type="ARBA" id="ARBA00022825"/>
    </source>
</evidence>
<feature type="region of interest" description="Disordered" evidence="6">
    <location>
        <begin position="27"/>
        <end position="54"/>
    </location>
</feature>
<dbReference type="EMBL" id="JADXDR010000038">
    <property type="protein sequence ID" value="KAI7843427.1"/>
    <property type="molecule type" value="Genomic_DNA"/>
</dbReference>
<proteinExistence type="inferred from homology"/>
<dbReference type="InterPro" id="IPR050131">
    <property type="entry name" value="Peptidase_S8_subtilisin-like"/>
</dbReference>
<dbReference type="PANTHER" id="PTHR43806:SF11">
    <property type="entry name" value="CEREVISIN-RELATED"/>
    <property type="match status" value="1"/>
</dbReference>
<protein>
    <recommendedName>
        <fullName evidence="8">Peptidase S8/S53 domain-containing protein</fullName>
    </recommendedName>
</protein>
<evidence type="ECO:0000256" key="5">
    <source>
        <dbReference type="PROSITE-ProRule" id="PRU01240"/>
    </source>
</evidence>
<feature type="compositionally biased region" description="Gly residues" evidence="6">
    <location>
        <begin position="28"/>
        <end position="38"/>
    </location>
</feature>
<accession>A0AAD5H8C5</accession>
<keyword evidence="4 5" id="KW-0720">Serine protease</keyword>
<evidence type="ECO:0000256" key="6">
    <source>
        <dbReference type="SAM" id="MobiDB-lite"/>
    </source>
</evidence>
<dbReference type="Pfam" id="PF00082">
    <property type="entry name" value="Peptidase_S8"/>
    <property type="match status" value="1"/>
</dbReference>
<feature type="domain" description="Peptidase S8/S53" evidence="8">
    <location>
        <begin position="199"/>
        <end position="435"/>
    </location>
</feature>
<dbReference type="PRINTS" id="PR00723">
    <property type="entry name" value="SUBTILISIN"/>
</dbReference>
<keyword evidence="3 5" id="KW-0378">Hydrolase</keyword>
<feature type="signal peptide" evidence="7">
    <location>
        <begin position="1"/>
        <end position="26"/>
    </location>
</feature>
<gene>
    <name evidence="9" type="ORF">COHA_002905</name>
</gene>
<evidence type="ECO:0000256" key="2">
    <source>
        <dbReference type="ARBA" id="ARBA00022670"/>
    </source>
</evidence>
<comment type="caution">
    <text evidence="9">The sequence shown here is derived from an EMBL/GenBank/DDBJ whole genome shotgun (WGS) entry which is preliminary data.</text>
</comment>
<evidence type="ECO:0000256" key="3">
    <source>
        <dbReference type="ARBA" id="ARBA00022801"/>
    </source>
</evidence>
<dbReference type="InterPro" id="IPR015500">
    <property type="entry name" value="Peptidase_S8_subtilisin-rel"/>
</dbReference>
<feature type="active site" description="Charge relay system" evidence="5">
    <location>
        <position position="402"/>
    </location>
</feature>
<dbReference type="Proteomes" id="UP001205105">
    <property type="component" value="Unassembled WGS sequence"/>
</dbReference>
<feature type="active site" description="Charge relay system" evidence="5">
    <location>
        <position position="207"/>
    </location>
</feature>
<evidence type="ECO:0000256" key="1">
    <source>
        <dbReference type="ARBA" id="ARBA00011073"/>
    </source>
</evidence>
<dbReference type="InterPro" id="IPR023828">
    <property type="entry name" value="Peptidase_S8_Ser-AS"/>
</dbReference>